<sequence>MSIAIKRRKSAVARSSICLWTDWSRCPEAPRTRMRNKTTMLQSIKSIGRVSPDNARAIYAKSPTAPIVRQMSFPLFRRGFARTLHSSDQALYMVREQMRDALRERDKPFRTLLARHLLTGDDDREMHEHLRDQPDERSVRHHRNQVRERAVVCQSAGLIETSQPTHNDTSDRAVVCARAAASLSRMASRSSMTRRDTRLGRRRGGVLKA</sequence>
<evidence type="ECO:0000313" key="2">
    <source>
        <dbReference type="EMBL" id="KAK1925631.1"/>
    </source>
</evidence>
<dbReference type="AlphaFoldDB" id="A0AAD9FT37"/>
<dbReference type="EMBL" id="JAODAN010000003">
    <property type="protein sequence ID" value="KAK1925631.1"/>
    <property type="molecule type" value="Genomic_DNA"/>
</dbReference>
<reference evidence="2" key="1">
    <citation type="submission" date="2023-02" db="EMBL/GenBank/DDBJ databases">
        <title>Identification and recombinant expression of a fungal hydrolase from Papiliotrema laurentii that hydrolyzes apple cutin and clears colloidal polyester polyurethane.</title>
        <authorList>
            <consortium name="DOE Joint Genome Institute"/>
            <person name="Roman V.A."/>
            <person name="Bojanowski C."/>
            <person name="Crable B.R."/>
            <person name="Wagner D.N."/>
            <person name="Hung C.S."/>
            <person name="Nadeau L.J."/>
            <person name="Schratz L."/>
            <person name="Haridas S."/>
            <person name="Pangilinan J."/>
            <person name="Lipzen A."/>
            <person name="Na H."/>
            <person name="Yan M."/>
            <person name="Ng V."/>
            <person name="Grigoriev I.V."/>
            <person name="Spatafora J.W."/>
            <person name="Barlow D."/>
            <person name="Biffinger J."/>
            <person name="Kelley-Loughnane N."/>
            <person name="Varaljay V.A."/>
            <person name="Crookes-Goodson W.J."/>
        </authorList>
    </citation>
    <scope>NUCLEOTIDE SEQUENCE</scope>
    <source>
        <strain evidence="2">5307AH</strain>
    </source>
</reference>
<proteinExistence type="predicted"/>
<name>A0AAD9FT37_PAPLA</name>
<keyword evidence="3" id="KW-1185">Reference proteome</keyword>
<organism evidence="2 3">
    <name type="scientific">Papiliotrema laurentii</name>
    <name type="common">Cryptococcus laurentii</name>
    <dbReference type="NCBI Taxonomy" id="5418"/>
    <lineage>
        <taxon>Eukaryota</taxon>
        <taxon>Fungi</taxon>
        <taxon>Dikarya</taxon>
        <taxon>Basidiomycota</taxon>
        <taxon>Agaricomycotina</taxon>
        <taxon>Tremellomycetes</taxon>
        <taxon>Tremellales</taxon>
        <taxon>Rhynchogastremaceae</taxon>
        <taxon>Papiliotrema</taxon>
    </lineage>
</organism>
<dbReference type="Proteomes" id="UP001182556">
    <property type="component" value="Unassembled WGS sequence"/>
</dbReference>
<accession>A0AAD9FT37</accession>
<evidence type="ECO:0000256" key="1">
    <source>
        <dbReference type="SAM" id="MobiDB-lite"/>
    </source>
</evidence>
<evidence type="ECO:0000313" key="3">
    <source>
        <dbReference type="Proteomes" id="UP001182556"/>
    </source>
</evidence>
<feature type="compositionally biased region" description="Basic residues" evidence="1">
    <location>
        <begin position="200"/>
        <end position="209"/>
    </location>
</feature>
<gene>
    <name evidence="2" type="ORF">DB88DRAFT_484557</name>
</gene>
<feature type="compositionally biased region" description="Low complexity" evidence="1">
    <location>
        <begin position="182"/>
        <end position="191"/>
    </location>
</feature>
<protein>
    <submittedName>
        <fullName evidence="2">Uncharacterized protein</fullName>
    </submittedName>
</protein>
<comment type="caution">
    <text evidence="2">The sequence shown here is derived from an EMBL/GenBank/DDBJ whole genome shotgun (WGS) entry which is preliminary data.</text>
</comment>
<feature type="region of interest" description="Disordered" evidence="1">
    <location>
        <begin position="182"/>
        <end position="209"/>
    </location>
</feature>